<feature type="region of interest" description="Disordered" evidence="3">
    <location>
        <begin position="256"/>
        <end position="316"/>
    </location>
</feature>
<proteinExistence type="predicted"/>
<dbReference type="Proteomes" id="UP000017836">
    <property type="component" value="Unassembled WGS sequence"/>
</dbReference>
<evidence type="ECO:0000256" key="3">
    <source>
        <dbReference type="SAM" id="MobiDB-lite"/>
    </source>
</evidence>
<protein>
    <recommendedName>
        <fullName evidence="4">K Homology domain-containing protein</fullName>
    </recommendedName>
</protein>
<gene>
    <name evidence="5" type="ORF">AMTR_s00019p00253900</name>
</gene>
<dbReference type="GO" id="GO:0005634">
    <property type="term" value="C:nucleus"/>
    <property type="evidence" value="ECO:0000318"/>
    <property type="project" value="GO_Central"/>
</dbReference>
<feature type="domain" description="K Homology" evidence="4">
    <location>
        <begin position="177"/>
        <end position="252"/>
    </location>
</feature>
<dbReference type="EMBL" id="KI393807">
    <property type="protein sequence ID" value="ERN07461.1"/>
    <property type="molecule type" value="Genomic_DNA"/>
</dbReference>
<dbReference type="eggNOG" id="KOG2190">
    <property type="taxonomic scope" value="Eukaryota"/>
</dbReference>
<dbReference type="SMART" id="SM00322">
    <property type="entry name" value="KH"/>
    <property type="match status" value="5"/>
</dbReference>
<feature type="domain" description="K Homology" evidence="4">
    <location>
        <begin position="409"/>
        <end position="484"/>
    </location>
</feature>
<dbReference type="CDD" id="cd22460">
    <property type="entry name" value="KH-I_PEPPER_rpt2_like"/>
    <property type="match status" value="2"/>
</dbReference>
<feature type="domain" description="K Homology" evidence="4">
    <location>
        <begin position="42"/>
        <end position="121"/>
    </location>
</feature>
<evidence type="ECO:0000259" key="4">
    <source>
        <dbReference type="SMART" id="SM00322"/>
    </source>
</evidence>
<evidence type="ECO:0000256" key="1">
    <source>
        <dbReference type="ARBA" id="ARBA00022737"/>
    </source>
</evidence>
<dbReference type="InterPro" id="IPR004087">
    <property type="entry name" value="KH_dom"/>
</dbReference>
<feature type="domain" description="K Homology" evidence="4">
    <location>
        <begin position="617"/>
        <end position="687"/>
    </location>
</feature>
<dbReference type="Pfam" id="PF00013">
    <property type="entry name" value="KH_1"/>
    <property type="match status" value="5"/>
</dbReference>
<dbReference type="InterPro" id="IPR036612">
    <property type="entry name" value="KH_dom_type_1_sf"/>
</dbReference>
<dbReference type="CDD" id="cd22462">
    <property type="entry name" value="KH-I_HEN4_like_rpt5"/>
    <property type="match status" value="1"/>
</dbReference>
<dbReference type="GO" id="GO:0003729">
    <property type="term" value="F:mRNA binding"/>
    <property type="evidence" value="ECO:0000318"/>
    <property type="project" value="GO_Central"/>
</dbReference>
<dbReference type="HOGENOM" id="CLU_018025_3_0_1"/>
<accession>W1PIK4</accession>
<evidence type="ECO:0000313" key="6">
    <source>
        <dbReference type="Proteomes" id="UP000017836"/>
    </source>
</evidence>
<dbReference type="PROSITE" id="PS50084">
    <property type="entry name" value="KH_TYPE_1"/>
    <property type="match status" value="5"/>
</dbReference>
<evidence type="ECO:0000256" key="2">
    <source>
        <dbReference type="PROSITE-ProRule" id="PRU00117"/>
    </source>
</evidence>
<sequence length="693" mass="74142">MESGSAHPPPKRHFDPPECNGATPKRRVSSFKSPPPLKITVGETLFRILCPANKTGGVIGKGGGIIKQFRDETGAKIRIEEPVPGCDERVILIIAPSPEHLKKHSGDEVARNEDSVEEVAGKEEGGEAEVEISPAQKALVRVFERILQVDGEREERIEREEDLERDNGEQKVSVVPDSVVCRLLAPGNQVGCVLGKGGKVVEKIRQESGAQIRVLSKEQLPLSAALGDELIQIIGSIASVKKALLSVSSCLQDNPKSDASNFSSGKPLASLGHGSGSHAQPGPFASRAPSYGPGAPPFEYLSRNHPPLSGQETVGHGLRKVQDDEVVFRLLCANDKVGSVIGRGGSIVRTLQSETGALIRIADAVPECDERVIVVSAWENSESQRSPAQDAVIRVQTRISESLVMEKGAMVSAKLLVPSNQVGCVLGKGGAIIAEMRRVTGTSIRIFVKDQVPKCASANDELVQVTGSLQGVQDALFHITSKIRDHLFPNKPQPRVGHGPPFMSSTSEIPPPPHDPYRMRPEMASSPRMYSSVGFSNNIERFPRPHHSMDHFENDSYLYRGERSGLGPSFDRPPSPRAWAPQPVGDSGTPRGVTDMGRPLGPRGSGLGSGSQSAVVTSTTVEVVVPQYLMGSIFGENGSNLNQIRQISGAKVNMHDPRPGALEGLVVISGTPDQTHAAQSLLHAFILSGQSTP</sequence>
<feature type="region of interest" description="Disordered" evidence="3">
    <location>
        <begin position="488"/>
        <end position="513"/>
    </location>
</feature>
<dbReference type="Gramene" id="ERN07461">
    <property type="protein sequence ID" value="ERN07461"/>
    <property type="gene ID" value="AMTR_s00019p00253900"/>
</dbReference>
<evidence type="ECO:0000313" key="5">
    <source>
        <dbReference type="EMBL" id="ERN07461.1"/>
    </source>
</evidence>
<dbReference type="PANTHER" id="PTHR10288">
    <property type="entry name" value="KH DOMAIN CONTAINING RNA BINDING PROTEIN"/>
    <property type="match status" value="1"/>
</dbReference>
<feature type="domain" description="K Homology" evidence="4">
    <location>
        <begin position="324"/>
        <end position="400"/>
    </location>
</feature>
<feature type="region of interest" description="Disordered" evidence="3">
    <location>
        <begin position="563"/>
        <end position="612"/>
    </location>
</feature>
<dbReference type="SUPFAM" id="SSF54791">
    <property type="entry name" value="Eukaryotic type KH-domain (KH-domain type I)"/>
    <property type="match status" value="5"/>
</dbReference>
<dbReference type="STRING" id="13333.W1PIK4"/>
<dbReference type="OrthoDB" id="442947at2759"/>
<keyword evidence="6" id="KW-1185">Reference proteome</keyword>
<dbReference type="Gene3D" id="3.30.1370.10">
    <property type="entry name" value="K Homology domain, type 1"/>
    <property type="match status" value="3"/>
</dbReference>
<feature type="region of interest" description="Disordered" evidence="3">
    <location>
        <begin position="1"/>
        <end position="34"/>
    </location>
</feature>
<keyword evidence="1" id="KW-0677">Repeat</keyword>
<dbReference type="CDD" id="cd22459">
    <property type="entry name" value="KH-I_PEPPER_rpt1_like"/>
    <property type="match status" value="1"/>
</dbReference>
<dbReference type="KEGG" id="atr:18435680"/>
<reference evidence="6" key="1">
    <citation type="journal article" date="2013" name="Science">
        <title>The Amborella genome and the evolution of flowering plants.</title>
        <authorList>
            <consortium name="Amborella Genome Project"/>
        </authorList>
    </citation>
    <scope>NUCLEOTIDE SEQUENCE [LARGE SCALE GENOMIC DNA]</scope>
</reference>
<keyword evidence="2" id="KW-0694">RNA-binding</keyword>
<organism evidence="5 6">
    <name type="scientific">Amborella trichopoda</name>
    <dbReference type="NCBI Taxonomy" id="13333"/>
    <lineage>
        <taxon>Eukaryota</taxon>
        <taxon>Viridiplantae</taxon>
        <taxon>Streptophyta</taxon>
        <taxon>Embryophyta</taxon>
        <taxon>Tracheophyta</taxon>
        <taxon>Spermatophyta</taxon>
        <taxon>Magnoliopsida</taxon>
        <taxon>Amborellales</taxon>
        <taxon>Amborellaceae</taxon>
        <taxon>Amborella</taxon>
    </lineage>
</organism>
<name>W1PIK4_AMBTC</name>
<dbReference type="OMA" id="GLNWWLA"/>
<dbReference type="InterPro" id="IPR004088">
    <property type="entry name" value="KH_dom_type_1"/>
</dbReference>
<dbReference type="AlphaFoldDB" id="W1PIK4"/>
<dbReference type="Gene3D" id="3.30.310.210">
    <property type="match status" value="1"/>
</dbReference>
<dbReference type="GO" id="GO:0005737">
    <property type="term" value="C:cytoplasm"/>
    <property type="evidence" value="ECO:0000318"/>
    <property type="project" value="GO_Central"/>
</dbReference>